<sequence length="655" mass="74159">MCASEKTVVIDGFTVIQTKFQESGKIGHSLYVKEAQSRGSSQPKDRTLFVVNVPPYCTQASIRSVFSTFGDVTKVYLYDRPHKEDPPPTKSTYFPDRPEPKGFKVANIIFKKVASLAKATSHPYDKVLRLSPAENPILTGIKKWQMEYQQNVCNPTALEAEIDKYMTYYDEEQEREKRLALEQEGVPDEDGWVTVTRHGKNKGAPRTETMEKKVTSKNKKKQAEKELKNFYAFQMRESKRDKIAELRKNAKEVSSVNRQKRKCFVKFVQSENRPIIMSKILKKLSYLDFPENSRQALQYVASCYSDGSTHHGLSIPGLESASENWAYEVCHEYIYFHSSSRRAAQKLNAVQELQLLEMLSSCLSEANEGSRYSIFNAIFGGSPEGYKIILLTKLVSMALSLGVGPVLDCAALWMQEHGCHSKASCDLAHSLVEDYCLLFPEVSTTFQGLPRISPLFTCNFITAVATIYPFDGNAFQKPPPLSLLRYITTWVSSDPCLCSESVRLSRIQANFSCPFMGLVQWCILGHLYTHCKVTNEAEKTEILGLLSKLHFGILQSLLAYKSMELNQALFYMPHFVSLSQALMQLNSQGCKSEDTLHLLIEKIGQVIQVAMVTGSLKEEKGYFGLKQICSILPQNRLVFTKQCIKKFKITSKFRL</sequence>
<name>A0A8W8M760_MAGGI</name>
<organism evidence="4 5">
    <name type="scientific">Magallana gigas</name>
    <name type="common">Pacific oyster</name>
    <name type="synonym">Crassostrea gigas</name>
    <dbReference type="NCBI Taxonomy" id="29159"/>
    <lineage>
        <taxon>Eukaryota</taxon>
        <taxon>Metazoa</taxon>
        <taxon>Spiralia</taxon>
        <taxon>Lophotrochozoa</taxon>
        <taxon>Mollusca</taxon>
        <taxon>Bivalvia</taxon>
        <taxon>Autobranchia</taxon>
        <taxon>Pteriomorphia</taxon>
        <taxon>Ostreida</taxon>
        <taxon>Ostreoidea</taxon>
        <taxon>Ostreidae</taxon>
        <taxon>Magallana</taxon>
    </lineage>
</organism>
<dbReference type="InterPro" id="IPR027844">
    <property type="entry name" value="INTS15"/>
</dbReference>
<dbReference type="PANTHER" id="PTHR14540">
    <property type="entry name" value="INTEGRATOR COMPLEX SUBUNIT 15"/>
    <property type="match status" value="1"/>
</dbReference>
<dbReference type="Proteomes" id="UP000005408">
    <property type="component" value="Unassembled WGS sequence"/>
</dbReference>
<keyword evidence="5" id="KW-1185">Reference proteome</keyword>
<evidence type="ECO:0000259" key="2">
    <source>
        <dbReference type="Pfam" id="PF12923"/>
    </source>
</evidence>
<proteinExistence type="predicted"/>
<feature type="domain" description="Ribosomal RNA-processing protein 7 C-terminal" evidence="2">
    <location>
        <begin position="150"/>
        <end position="249"/>
    </location>
</feature>
<dbReference type="InterPro" id="IPR040447">
    <property type="entry name" value="RRM_Rrp7"/>
</dbReference>
<dbReference type="Gene3D" id="3.30.70.330">
    <property type="match status" value="1"/>
</dbReference>
<protein>
    <recommendedName>
        <fullName evidence="6">RRM domain-containing protein</fullName>
    </recommendedName>
</protein>
<dbReference type="InterPro" id="IPR035979">
    <property type="entry name" value="RBD_domain_sf"/>
</dbReference>
<reference evidence="4" key="1">
    <citation type="submission" date="2022-08" db="UniProtKB">
        <authorList>
            <consortium name="EnsemblMetazoa"/>
        </authorList>
    </citation>
    <scope>IDENTIFICATION</scope>
    <source>
        <strain evidence="4">05x7-T-G4-1.051#20</strain>
    </source>
</reference>
<dbReference type="InterPro" id="IPR034890">
    <property type="entry name" value="Rrp7A_RRM"/>
</dbReference>
<feature type="region of interest" description="Disordered" evidence="1">
    <location>
        <begin position="191"/>
        <end position="219"/>
    </location>
</feature>
<dbReference type="PANTHER" id="PTHR14540:SF2">
    <property type="entry name" value="INTEGRATOR COMPLEX SUBUNIT 15"/>
    <property type="match status" value="1"/>
</dbReference>
<dbReference type="Gene3D" id="6.10.250.1770">
    <property type="match status" value="1"/>
</dbReference>
<dbReference type="InterPro" id="IPR024326">
    <property type="entry name" value="RRP7_C"/>
</dbReference>
<dbReference type="CDD" id="cd12951">
    <property type="entry name" value="RRP7_Rrp7A"/>
    <property type="match status" value="1"/>
</dbReference>
<dbReference type="EnsemblMetazoa" id="G31672.2">
    <property type="protein sequence ID" value="G31672.2:cds"/>
    <property type="gene ID" value="G31672"/>
</dbReference>
<dbReference type="Pfam" id="PF12923">
    <property type="entry name" value="RRP7"/>
    <property type="match status" value="1"/>
</dbReference>
<evidence type="ECO:0000256" key="1">
    <source>
        <dbReference type="SAM" id="MobiDB-lite"/>
    </source>
</evidence>
<evidence type="ECO:0000313" key="5">
    <source>
        <dbReference type="Proteomes" id="UP000005408"/>
    </source>
</evidence>
<dbReference type="Pfam" id="PF14964">
    <property type="entry name" value="INTS15"/>
    <property type="match status" value="1"/>
</dbReference>
<dbReference type="AlphaFoldDB" id="A0A8W8M760"/>
<accession>A0A8W8M760</accession>
<evidence type="ECO:0000259" key="3">
    <source>
        <dbReference type="Pfam" id="PF17799"/>
    </source>
</evidence>
<evidence type="ECO:0008006" key="6">
    <source>
        <dbReference type="Google" id="ProtNLM"/>
    </source>
</evidence>
<evidence type="ECO:0000313" key="4">
    <source>
        <dbReference type="EnsemblMetazoa" id="G31672.2:cds"/>
    </source>
</evidence>
<dbReference type="GO" id="GO:0003676">
    <property type="term" value="F:nucleic acid binding"/>
    <property type="evidence" value="ECO:0007669"/>
    <property type="project" value="InterPro"/>
</dbReference>
<dbReference type="CDD" id="cd12294">
    <property type="entry name" value="RRM_Rrp7A"/>
    <property type="match status" value="1"/>
</dbReference>
<dbReference type="SUPFAM" id="SSF54928">
    <property type="entry name" value="RNA-binding domain, RBD"/>
    <property type="match status" value="1"/>
</dbReference>
<feature type="domain" description="Rrp7 RRM-like N-terminal" evidence="3">
    <location>
        <begin position="10"/>
        <end position="68"/>
    </location>
</feature>
<dbReference type="InterPro" id="IPR012677">
    <property type="entry name" value="Nucleotide-bd_a/b_plait_sf"/>
</dbReference>
<dbReference type="Pfam" id="PF17799">
    <property type="entry name" value="RRM_Rrp7"/>
    <property type="match status" value="1"/>
</dbReference>